<dbReference type="GO" id="GO:0005886">
    <property type="term" value="C:plasma membrane"/>
    <property type="evidence" value="ECO:0007669"/>
    <property type="project" value="UniProtKB-SubCell"/>
</dbReference>
<keyword evidence="7" id="KW-0449">Lipoprotein</keyword>
<evidence type="ECO:0000256" key="5">
    <source>
        <dbReference type="ARBA" id="ARBA00023136"/>
    </source>
</evidence>
<keyword evidence="3" id="KW-0336">GPI-anchor</keyword>
<dbReference type="Pfam" id="PF20238">
    <property type="entry name" value="BIM1-like_dom"/>
    <property type="match status" value="1"/>
</dbReference>
<dbReference type="InterPro" id="IPR046530">
    <property type="entry name" value="BIM1-like_dom"/>
</dbReference>
<evidence type="ECO:0000256" key="8">
    <source>
        <dbReference type="SAM" id="MobiDB-lite"/>
    </source>
</evidence>
<comment type="caution">
    <text evidence="12">The sequence shown here is derived from an EMBL/GenBank/DDBJ whole genome shotgun (WGS) entry which is preliminary data.</text>
</comment>
<dbReference type="CDD" id="cd12087">
    <property type="entry name" value="TM_EGFR-like"/>
    <property type="match status" value="1"/>
</dbReference>
<reference evidence="12 13" key="1">
    <citation type="journal article" date="2020" name="Genome Biol. Evol.">
        <title>A new high-quality draft genome assembly of the Chinese cordyceps Ophiocordyceps sinensis.</title>
        <authorList>
            <person name="Shu R."/>
            <person name="Zhang J."/>
            <person name="Meng Q."/>
            <person name="Zhang H."/>
            <person name="Zhou G."/>
            <person name="Li M."/>
            <person name="Wu P."/>
            <person name="Zhao Y."/>
            <person name="Chen C."/>
            <person name="Qin Q."/>
        </authorList>
    </citation>
    <scope>NUCLEOTIDE SEQUENCE [LARGE SCALE GENOMIC DNA]</scope>
    <source>
        <strain evidence="12 13">IOZ07</strain>
    </source>
</reference>
<feature type="region of interest" description="Disordered" evidence="8">
    <location>
        <begin position="260"/>
        <end position="286"/>
    </location>
</feature>
<dbReference type="InterPro" id="IPR046936">
    <property type="entry name" value="BIM1-like"/>
</dbReference>
<evidence type="ECO:0000256" key="3">
    <source>
        <dbReference type="ARBA" id="ARBA00022622"/>
    </source>
</evidence>
<feature type="region of interest" description="Disordered" evidence="8">
    <location>
        <begin position="193"/>
        <end position="227"/>
    </location>
</feature>
<dbReference type="CDD" id="cd21176">
    <property type="entry name" value="LPMO_auxiliary-like"/>
    <property type="match status" value="1"/>
</dbReference>
<feature type="domain" description="Copper acquisition factor BIM1-like" evidence="11">
    <location>
        <begin position="45"/>
        <end position="191"/>
    </location>
</feature>
<comment type="subcellular location">
    <subcellularLocation>
        <location evidence="1">Cell membrane</location>
        <topology evidence="1">Lipid-anchor</topology>
        <topology evidence="1">GPI-anchor</topology>
    </subcellularLocation>
</comment>
<evidence type="ECO:0000256" key="9">
    <source>
        <dbReference type="SAM" id="Phobius"/>
    </source>
</evidence>
<evidence type="ECO:0000256" key="6">
    <source>
        <dbReference type="ARBA" id="ARBA00023180"/>
    </source>
</evidence>
<keyword evidence="9" id="KW-1133">Transmembrane helix</keyword>
<evidence type="ECO:0000256" key="7">
    <source>
        <dbReference type="ARBA" id="ARBA00023288"/>
    </source>
</evidence>
<dbReference type="PANTHER" id="PTHR34992:SF5">
    <property type="entry name" value="ANCHORED PROTEIN, PUTATIVE (AFU_ORTHOLOGUE AFUA_6G02800)-RELATED"/>
    <property type="match status" value="1"/>
</dbReference>
<keyword evidence="4 10" id="KW-0732">Signal</keyword>
<evidence type="ECO:0000256" key="1">
    <source>
        <dbReference type="ARBA" id="ARBA00004609"/>
    </source>
</evidence>
<name>A0A8H4PIM1_9HYPO</name>
<dbReference type="Proteomes" id="UP000557566">
    <property type="component" value="Unassembled WGS sequence"/>
</dbReference>
<dbReference type="GO" id="GO:0098552">
    <property type="term" value="C:side of membrane"/>
    <property type="evidence" value="ECO:0007669"/>
    <property type="project" value="UniProtKB-KW"/>
</dbReference>
<organism evidence="12 13">
    <name type="scientific">Ophiocordyceps sinensis</name>
    <dbReference type="NCBI Taxonomy" id="72228"/>
    <lineage>
        <taxon>Eukaryota</taxon>
        <taxon>Fungi</taxon>
        <taxon>Dikarya</taxon>
        <taxon>Ascomycota</taxon>
        <taxon>Pezizomycotina</taxon>
        <taxon>Sordariomycetes</taxon>
        <taxon>Hypocreomycetidae</taxon>
        <taxon>Hypocreales</taxon>
        <taxon>Ophiocordycipitaceae</taxon>
        <taxon>Ophiocordyceps</taxon>
    </lineage>
</organism>
<dbReference type="AlphaFoldDB" id="A0A8H4PIM1"/>
<evidence type="ECO:0000256" key="10">
    <source>
        <dbReference type="SAM" id="SignalP"/>
    </source>
</evidence>
<keyword evidence="2" id="KW-1003">Cell membrane</keyword>
<dbReference type="PANTHER" id="PTHR34992">
    <property type="entry name" value="HYPHAL ANASTAMOSIS-7 PROTEIN"/>
    <property type="match status" value="1"/>
</dbReference>
<feature type="compositionally biased region" description="Low complexity" evidence="8">
    <location>
        <begin position="208"/>
        <end position="222"/>
    </location>
</feature>
<keyword evidence="9" id="KW-0812">Transmembrane</keyword>
<feature type="chain" id="PRO_5034849200" description="Copper acquisition factor BIM1-like domain-containing protein" evidence="10">
    <location>
        <begin position="20"/>
        <end position="286"/>
    </location>
</feature>
<keyword evidence="13" id="KW-1185">Reference proteome</keyword>
<evidence type="ECO:0000256" key="4">
    <source>
        <dbReference type="ARBA" id="ARBA00022729"/>
    </source>
</evidence>
<evidence type="ECO:0000313" key="13">
    <source>
        <dbReference type="Proteomes" id="UP000557566"/>
    </source>
</evidence>
<gene>
    <name evidence="12" type="ORF">G6O67_008905</name>
</gene>
<protein>
    <recommendedName>
        <fullName evidence="11">Copper acquisition factor BIM1-like domain-containing protein</fullName>
    </recommendedName>
</protein>
<dbReference type="EMBL" id="JAAVMX010000016">
    <property type="protein sequence ID" value="KAF4503771.1"/>
    <property type="molecule type" value="Genomic_DNA"/>
</dbReference>
<sequence length="286" mass="30332">MHSVGTMVAFGLGMAAAAAIDHTGKVAKSSKVHNPSTASVTDDYMGPSAFMWPYDRTWSGDMDNTAPCGSSAGATKRTEFPLAGGAVALVAQDDYYHSKISISYSNEPKKNADFSLLVQANDLNDLDPGHTCFSVPDAPEHIKAGTNATLQVVYQADWDASVNQTFYACADIVFVDRSDFRFKIPCFNATEPGEDNRKAAEANKAVEAESASDSAESPSNAAKMGSGAKAGTIVGSLGGASAVAVGGIFLYRRRQQKKRALRHAHMEEKARHGQYPLDKGSPQTSA</sequence>
<keyword evidence="6" id="KW-0325">Glycoprotein</keyword>
<evidence type="ECO:0000313" key="12">
    <source>
        <dbReference type="EMBL" id="KAF4503771.1"/>
    </source>
</evidence>
<feature type="signal peptide" evidence="10">
    <location>
        <begin position="1"/>
        <end position="19"/>
    </location>
</feature>
<evidence type="ECO:0000259" key="11">
    <source>
        <dbReference type="Pfam" id="PF20238"/>
    </source>
</evidence>
<evidence type="ECO:0000256" key="2">
    <source>
        <dbReference type="ARBA" id="ARBA00022475"/>
    </source>
</evidence>
<feature type="transmembrane region" description="Helical" evidence="9">
    <location>
        <begin position="230"/>
        <end position="251"/>
    </location>
</feature>
<proteinExistence type="predicted"/>
<accession>A0A8H4PIM1</accession>
<feature type="compositionally biased region" description="Basic and acidic residues" evidence="8">
    <location>
        <begin position="194"/>
        <end position="207"/>
    </location>
</feature>
<keyword evidence="5 9" id="KW-0472">Membrane</keyword>
<dbReference type="OrthoDB" id="2587363at2759"/>